<organism evidence="2 3">
    <name type="scientific">Bimuria novae-zelandiae CBS 107.79</name>
    <dbReference type="NCBI Taxonomy" id="1447943"/>
    <lineage>
        <taxon>Eukaryota</taxon>
        <taxon>Fungi</taxon>
        <taxon>Dikarya</taxon>
        <taxon>Ascomycota</taxon>
        <taxon>Pezizomycotina</taxon>
        <taxon>Dothideomycetes</taxon>
        <taxon>Pleosporomycetidae</taxon>
        <taxon>Pleosporales</taxon>
        <taxon>Massarineae</taxon>
        <taxon>Didymosphaeriaceae</taxon>
        <taxon>Bimuria</taxon>
    </lineage>
</organism>
<feature type="signal peptide" evidence="1">
    <location>
        <begin position="1"/>
        <end position="18"/>
    </location>
</feature>
<keyword evidence="1" id="KW-0732">Signal</keyword>
<dbReference type="EMBL" id="ML976775">
    <property type="protein sequence ID" value="KAF1964871.1"/>
    <property type="molecule type" value="Genomic_DNA"/>
</dbReference>
<feature type="chain" id="PRO_5025533310" evidence="1">
    <location>
        <begin position="19"/>
        <end position="99"/>
    </location>
</feature>
<proteinExistence type="predicted"/>
<accession>A0A6A5UIW5</accession>
<evidence type="ECO:0000313" key="2">
    <source>
        <dbReference type="EMBL" id="KAF1964871.1"/>
    </source>
</evidence>
<name>A0A6A5UIW5_9PLEO</name>
<evidence type="ECO:0000256" key="1">
    <source>
        <dbReference type="SAM" id="SignalP"/>
    </source>
</evidence>
<dbReference type="Proteomes" id="UP000800036">
    <property type="component" value="Unassembled WGS sequence"/>
</dbReference>
<evidence type="ECO:0000313" key="3">
    <source>
        <dbReference type="Proteomes" id="UP000800036"/>
    </source>
</evidence>
<reference evidence="2" key="1">
    <citation type="journal article" date="2020" name="Stud. Mycol.">
        <title>101 Dothideomycetes genomes: a test case for predicting lifestyles and emergence of pathogens.</title>
        <authorList>
            <person name="Haridas S."/>
            <person name="Albert R."/>
            <person name="Binder M."/>
            <person name="Bloem J."/>
            <person name="Labutti K."/>
            <person name="Salamov A."/>
            <person name="Andreopoulos B."/>
            <person name="Baker S."/>
            <person name="Barry K."/>
            <person name="Bills G."/>
            <person name="Bluhm B."/>
            <person name="Cannon C."/>
            <person name="Castanera R."/>
            <person name="Culley D."/>
            <person name="Daum C."/>
            <person name="Ezra D."/>
            <person name="Gonzalez J."/>
            <person name="Henrissat B."/>
            <person name="Kuo A."/>
            <person name="Liang C."/>
            <person name="Lipzen A."/>
            <person name="Lutzoni F."/>
            <person name="Magnuson J."/>
            <person name="Mondo S."/>
            <person name="Nolan M."/>
            <person name="Ohm R."/>
            <person name="Pangilinan J."/>
            <person name="Park H.-J."/>
            <person name="Ramirez L."/>
            <person name="Alfaro M."/>
            <person name="Sun H."/>
            <person name="Tritt A."/>
            <person name="Yoshinaga Y."/>
            <person name="Zwiers L.-H."/>
            <person name="Turgeon B."/>
            <person name="Goodwin S."/>
            <person name="Spatafora J."/>
            <person name="Crous P."/>
            <person name="Grigoriev I."/>
        </authorList>
    </citation>
    <scope>NUCLEOTIDE SEQUENCE</scope>
    <source>
        <strain evidence="2">CBS 107.79</strain>
    </source>
</reference>
<sequence length="99" mass="10999">MATILRAAHTLLLCTCTALHLSFYEEALFHNGTVQVQRSDPCRAASLLNFSCQLAQSFVALQLTFINPVRRRTNLSGLKIGCQCGLVDINWNKFELSAI</sequence>
<gene>
    <name evidence="2" type="ORF">BU23DRAFT_49394</name>
</gene>
<dbReference type="AlphaFoldDB" id="A0A6A5UIW5"/>
<keyword evidence="3" id="KW-1185">Reference proteome</keyword>
<protein>
    <submittedName>
        <fullName evidence="2">Uncharacterized protein</fullName>
    </submittedName>
</protein>